<name>A0ABT4RW93_9ACTN</name>
<comment type="caution">
    <text evidence="3">The sequence shown here is derived from an EMBL/GenBank/DDBJ whole genome shotgun (WGS) entry which is preliminary data.</text>
</comment>
<feature type="transmembrane region" description="Helical" evidence="1">
    <location>
        <begin position="45"/>
        <end position="67"/>
    </location>
</feature>
<keyword evidence="4" id="KW-1185">Reference proteome</keyword>
<accession>A0ABT4RW93</accession>
<dbReference type="Pfam" id="PF10099">
    <property type="entry name" value="RskA_C"/>
    <property type="match status" value="1"/>
</dbReference>
<evidence type="ECO:0000259" key="2">
    <source>
        <dbReference type="Pfam" id="PF10099"/>
    </source>
</evidence>
<evidence type="ECO:0000256" key="1">
    <source>
        <dbReference type="SAM" id="Phobius"/>
    </source>
</evidence>
<sequence>TLGPGAPARFRVAPGHSHAVDAPGAHGAAARRRFTRGRLARGRRLVLRPAVAAVALLAAGTGLGVLLDRDPEPATRLVLSPIEGVEPGASGRVGVSSDRVSLRVSGLQPTAEGQFYELWLLGADNQLVGLGSFRVGDDGTATLRLPLPVDPERFRYFDISLEPGDGDPGHSGVSVLRGPTV</sequence>
<proteinExistence type="predicted"/>
<dbReference type="EMBL" id="JAPCID010000096">
    <property type="protein sequence ID" value="MDA0142510.1"/>
    <property type="molecule type" value="Genomic_DNA"/>
</dbReference>
<protein>
    <submittedName>
        <fullName evidence="3">Anti-sigma factor</fullName>
    </submittedName>
</protein>
<evidence type="ECO:0000313" key="3">
    <source>
        <dbReference type="EMBL" id="MDA0142510.1"/>
    </source>
</evidence>
<dbReference type="Proteomes" id="UP001147700">
    <property type="component" value="Unassembled WGS sequence"/>
</dbReference>
<organism evidence="3 4">
    <name type="scientific">Solirubrobacter deserti</name>
    <dbReference type="NCBI Taxonomy" id="2282478"/>
    <lineage>
        <taxon>Bacteria</taxon>
        <taxon>Bacillati</taxon>
        <taxon>Actinomycetota</taxon>
        <taxon>Thermoleophilia</taxon>
        <taxon>Solirubrobacterales</taxon>
        <taxon>Solirubrobacteraceae</taxon>
        <taxon>Solirubrobacter</taxon>
    </lineage>
</organism>
<keyword evidence="1" id="KW-1133">Transmembrane helix</keyword>
<evidence type="ECO:0000313" key="4">
    <source>
        <dbReference type="Proteomes" id="UP001147700"/>
    </source>
</evidence>
<feature type="domain" description="Anti-sigma K factor RskA C-terminal" evidence="2">
    <location>
        <begin position="50"/>
        <end position="172"/>
    </location>
</feature>
<keyword evidence="1" id="KW-0472">Membrane</keyword>
<gene>
    <name evidence="3" type="ORF">OJ962_33810</name>
</gene>
<reference evidence="3" key="1">
    <citation type="submission" date="2022-10" db="EMBL/GenBank/DDBJ databases">
        <title>The WGS of Solirubrobacter sp. CPCC 204708.</title>
        <authorList>
            <person name="Jiang Z."/>
        </authorList>
    </citation>
    <scope>NUCLEOTIDE SEQUENCE</scope>
    <source>
        <strain evidence="3">CPCC 204708</strain>
    </source>
</reference>
<keyword evidence="1" id="KW-0812">Transmembrane</keyword>
<dbReference type="RefSeq" id="WP_270006926.1">
    <property type="nucleotide sequence ID" value="NZ_JAPCID010000096.1"/>
</dbReference>
<feature type="non-terminal residue" evidence="3">
    <location>
        <position position="1"/>
    </location>
</feature>
<dbReference type="InterPro" id="IPR018764">
    <property type="entry name" value="RskA_C"/>
</dbReference>